<feature type="signal peptide" evidence="3">
    <location>
        <begin position="1"/>
        <end position="33"/>
    </location>
</feature>
<feature type="domain" description="Leucine-binding protein" evidence="4">
    <location>
        <begin position="50"/>
        <end position="376"/>
    </location>
</feature>
<evidence type="ECO:0000256" key="3">
    <source>
        <dbReference type="SAM" id="SignalP"/>
    </source>
</evidence>
<dbReference type="RefSeq" id="WP_376868751.1">
    <property type="nucleotide sequence ID" value="NZ_JBHRUV010000019.1"/>
</dbReference>
<dbReference type="SUPFAM" id="SSF53822">
    <property type="entry name" value="Periplasmic binding protein-like I"/>
    <property type="match status" value="1"/>
</dbReference>
<keyword evidence="2 3" id="KW-0732">Signal</keyword>
<reference evidence="6" key="1">
    <citation type="journal article" date="2019" name="Int. J. Syst. Evol. Microbiol.">
        <title>The Global Catalogue of Microorganisms (GCM) 10K type strain sequencing project: providing services to taxonomists for standard genome sequencing and annotation.</title>
        <authorList>
            <consortium name="The Broad Institute Genomics Platform"/>
            <consortium name="The Broad Institute Genome Sequencing Center for Infectious Disease"/>
            <person name="Wu L."/>
            <person name="Ma J."/>
        </authorList>
    </citation>
    <scope>NUCLEOTIDE SEQUENCE [LARGE SCALE GENOMIC DNA]</scope>
    <source>
        <strain evidence="6">CCM 7941</strain>
    </source>
</reference>
<dbReference type="PANTHER" id="PTHR47235:SF1">
    <property type="entry name" value="BLR6548 PROTEIN"/>
    <property type="match status" value="1"/>
</dbReference>
<name>A0ABV7LCT4_9HYPH</name>
<keyword evidence="6" id="KW-1185">Reference proteome</keyword>
<sequence length="415" mass="44484">MTNNDRTFTPSRRQMLRGLGLAAAAGVTPGLLAAPAIARGKYDEGASDTEIRLGQTAPYSGPASYLGVMARAEVAYFERLNRSGGVRGRKVRIISLDDAYSPPKTVEATRRLVESDGVLAMVGSIGTATQTAVQRYLNGKKIPQLLVGSGASRFNQPDRFPWTTPGSGVYAVEGETLGRYLAAGKPDAKVVILSQADELGRDYVSGFRKGLGARAAQMLVKEAVYEAAEPTVDSQIVQLASTGADVFINLTIGKFLSQSVRKAHELGWKPEQYLLSGAATVSLLKPAGTAATNGLLAPRSIRSVSSPQWADDPGVKDYQALRAEFLPNVDPTDNAGFSGYSVGVLIHQILEKCGDDLTRENLLRAATDLRGMTSPMNLPGITFATSPTDYALYKNYELSRYENDDWVRVKTLSAG</sequence>
<accession>A0ABV7LCT4</accession>
<dbReference type="EMBL" id="JBHRUV010000019">
    <property type="protein sequence ID" value="MFC3265735.1"/>
    <property type="molecule type" value="Genomic_DNA"/>
</dbReference>
<dbReference type="Gene3D" id="3.40.50.2300">
    <property type="match status" value="2"/>
</dbReference>
<dbReference type="PANTHER" id="PTHR47235">
    <property type="entry name" value="BLR6548 PROTEIN"/>
    <property type="match status" value="1"/>
</dbReference>
<dbReference type="CDD" id="cd06343">
    <property type="entry name" value="PBP1_ABC_ligand_binding-like"/>
    <property type="match status" value="1"/>
</dbReference>
<gene>
    <name evidence="5" type="ORF">ACFOEX_05090</name>
</gene>
<comment type="caution">
    <text evidence="5">The sequence shown here is derived from an EMBL/GenBank/DDBJ whole genome shotgun (WGS) entry which is preliminary data.</text>
</comment>
<dbReference type="InterPro" id="IPR028082">
    <property type="entry name" value="Peripla_BP_I"/>
</dbReference>
<comment type="similarity">
    <text evidence="1">Belongs to the leucine-binding protein family.</text>
</comment>
<dbReference type="InterPro" id="IPR006311">
    <property type="entry name" value="TAT_signal"/>
</dbReference>
<organism evidence="5 6">
    <name type="scientific">Camelimonas abortus</name>
    <dbReference type="NCBI Taxonomy" id="1017184"/>
    <lineage>
        <taxon>Bacteria</taxon>
        <taxon>Pseudomonadati</taxon>
        <taxon>Pseudomonadota</taxon>
        <taxon>Alphaproteobacteria</taxon>
        <taxon>Hyphomicrobiales</taxon>
        <taxon>Chelatococcaceae</taxon>
        <taxon>Camelimonas</taxon>
    </lineage>
</organism>
<proteinExistence type="inferred from homology"/>
<evidence type="ECO:0000313" key="5">
    <source>
        <dbReference type="EMBL" id="MFC3265735.1"/>
    </source>
</evidence>
<dbReference type="PROSITE" id="PS51318">
    <property type="entry name" value="TAT"/>
    <property type="match status" value="1"/>
</dbReference>
<dbReference type="InterPro" id="IPR028081">
    <property type="entry name" value="Leu-bd"/>
</dbReference>
<feature type="chain" id="PRO_5046044900" evidence="3">
    <location>
        <begin position="34"/>
        <end position="415"/>
    </location>
</feature>
<dbReference type="Pfam" id="PF13458">
    <property type="entry name" value="Peripla_BP_6"/>
    <property type="match status" value="1"/>
</dbReference>
<evidence type="ECO:0000259" key="4">
    <source>
        <dbReference type="Pfam" id="PF13458"/>
    </source>
</evidence>
<evidence type="ECO:0000256" key="1">
    <source>
        <dbReference type="ARBA" id="ARBA00010062"/>
    </source>
</evidence>
<dbReference type="Proteomes" id="UP001595536">
    <property type="component" value="Unassembled WGS sequence"/>
</dbReference>
<evidence type="ECO:0000313" key="6">
    <source>
        <dbReference type="Proteomes" id="UP001595536"/>
    </source>
</evidence>
<protein>
    <submittedName>
        <fullName evidence="5">ABC transporter substrate-binding protein</fullName>
    </submittedName>
</protein>
<evidence type="ECO:0000256" key="2">
    <source>
        <dbReference type="ARBA" id="ARBA00022729"/>
    </source>
</evidence>